<organism evidence="4 5">
    <name type="scientific">Euplotes crassus</name>
    <dbReference type="NCBI Taxonomy" id="5936"/>
    <lineage>
        <taxon>Eukaryota</taxon>
        <taxon>Sar</taxon>
        <taxon>Alveolata</taxon>
        <taxon>Ciliophora</taxon>
        <taxon>Intramacronucleata</taxon>
        <taxon>Spirotrichea</taxon>
        <taxon>Hypotrichia</taxon>
        <taxon>Euplotida</taxon>
        <taxon>Euplotidae</taxon>
        <taxon>Moneuplotes</taxon>
    </lineage>
</organism>
<dbReference type="GO" id="GO:0016887">
    <property type="term" value="F:ATP hydrolysis activity"/>
    <property type="evidence" value="ECO:0007669"/>
    <property type="project" value="InterPro"/>
</dbReference>
<protein>
    <recommendedName>
        <fullName evidence="3">AAA+ ATPase domain-containing protein</fullName>
    </recommendedName>
</protein>
<keyword evidence="5" id="KW-1185">Reference proteome</keyword>
<feature type="region of interest" description="Disordered" evidence="2">
    <location>
        <begin position="330"/>
        <end position="350"/>
    </location>
</feature>
<dbReference type="Proteomes" id="UP001295684">
    <property type="component" value="Unassembled WGS sequence"/>
</dbReference>
<dbReference type="Pfam" id="PF13401">
    <property type="entry name" value="AAA_22"/>
    <property type="match status" value="1"/>
</dbReference>
<accession>A0AAD1XXQ7</accession>
<dbReference type="PANTHER" id="PTHR47691">
    <property type="entry name" value="REGULATOR-RELATED"/>
    <property type="match status" value="1"/>
</dbReference>
<proteinExistence type="predicted"/>
<evidence type="ECO:0000256" key="2">
    <source>
        <dbReference type="SAM" id="MobiDB-lite"/>
    </source>
</evidence>
<feature type="region of interest" description="Disordered" evidence="2">
    <location>
        <begin position="17"/>
        <end position="63"/>
    </location>
</feature>
<dbReference type="SUPFAM" id="SSF52540">
    <property type="entry name" value="P-loop containing nucleoside triphosphate hydrolases"/>
    <property type="match status" value="1"/>
</dbReference>
<comment type="caution">
    <text evidence="4">The sequence shown here is derived from an EMBL/GenBank/DDBJ whole genome shotgun (WGS) entry which is preliminary data.</text>
</comment>
<reference evidence="4" key="1">
    <citation type="submission" date="2023-07" db="EMBL/GenBank/DDBJ databases">
        <authorList>
            <consortium name="AG Swart"/>
            <person name="Singh M."/>
            <person name="Singh A."/>
            <person name="Seah K."/>
            <person name="Emmerich C."/>
        </authorList>
    </citation>
    <scope>NUCLEOTIDE SEQUENCE</scope>
    <source>
        <strain evidence="4">DP1</strain>
    </source>
</reference>
<dbReference type="Gene3D" id="3.40.50.300">
    <property type="entry name" value="P-loop containing nucleotide triphosphate hydrolases"/>
    <property type="match status" value="1"/>
</dbReference>
<evidence type="ECO:0000256" key="1">
    <source>
        <dbReference type="SAM" id="Coils"/>
    </source>
</evidence>
<feature type="region of interest" description="Disordered" evidence="2">
    <location>
        <begin position="409"/>
        <end position="428"/>
    </location>
</feature>
<dbReference type="InterPro" id="IPR027417">
    <property type="entry name" value="P-loop_NTPase"/>
</dbReference>
<feature type="compositionally biased region" description="Acidic residues" evidence="2">
    <location>
        <begin position="477"/>
        <end position="488"/>
    </location>
</feature>
<feature type="compositionally biased region" description="Basic and acidic residues" evidence="2">
    <location>
        <begin position="410"/>
        <end position="421"/>
    </location>
</feature>
<feature type="region of interest" description="Disordered" evidence="2">
    <location>
        <begin position="455"/>
        <end position="493"/>
    </location>
</feature>
<dbReference type="EMBL" id="CAMPGE010023496">
    <property type="protein sequence ID" value="CAI2381433.1"/>
    <property type="molecule type" value="Genomic_DNA"/>
</dbReference>
<name>A0AAD1XXQ7_EUPCR</name>
<evidence type="ECO:0000313" key="4">
    <source>
        <dbReference type="EMBL" id="CAI2381433.1"/>
    </source>
</evidence>
<feature type="compositionally biased region" description="Polar residues" evidence="2">
    <location>
        <begin position="455"/>
        <end position="464"/>
    </location>
</feature>
<dbReference type="InterPro" id="IPR003593">
    <property type="entry name" value="AAA+_ATPase"/>
</dbReference>
<sequence>MDTNKIAIKKKSIFNPKKSTKSYSKSTKAKVDSEAEYQESTSGGFFTEQEDQHPINSLSSSKDTGFIGDDYIEHEDVEDLYQRSLDLPFLLSGDYNYYKQYSTRSSKRNSQPPLKNYSHFRTEKSKNFNLIRGGTQTHFNNKPESPGVLQNEVDEKLNKSISDKNRPVSRSKEDRQIRASHEMKEMMKEIDEVEEEVKYLDFCTNKNQYSLEFLENSAEEVFESFQTFINWVPQLSLLATHESSIYLSDSYTRKTVKIDKNKFIESLIDLRVEQLQMYDDPQPDLASKYHKKVTINESENSHKRTGASLSVLPERKVKMSGILKNERKSYSSTKHNIPTNRGPSPVLEESKERDLAQVALPEKPSLNISEVDSSLSNDLESDLSQVDIEGVNIEEQMKIMQQIQYSFNEQESRFDEEKQNPDHLPTSQKINITTRMEKNLTAAPQDNMMKGLSLASSIDPTVNPDSVSSKSDKDVEIDSDVQEEDEDTSPAKFLDVQEIINVLSPPLSQEQELIQEESIPPKVQEESDIQGNKEEEKDAQEDNELDKPPSSEPEEEEKANEITTDPYNFGKLSLADDPFGDFDDLISSDEDEKDECILLDVKKEDNPKSTPLTSTLPHLDLKEIVEGIEDLKVKNRVSDVISKLQEALKSSQIELRKSQKSIESIENSGLEPLDMARNKLHFGFLFASPLARNYNGKIVKSDQLDFKTEIEDILYSLKDLSYNLNYKVSLGTREHLRRTVIECPIALHFSGHGAENNKNNLGNTSMLFKEKGNVLFLEDSTALADYYYQTELEALVKARKTNFEVVFVSSCQSEFAGRIFLNAGAKHVICIRQADKVDDLASLKFSSVFYEHLFGKAMSVCEAFDISQKVVKSEINPVQARMFMLLTQKDNPKSKLKKHICSSIQNLDFGSLNDVSDYPLFDYVPDKVEEFMCREIEMHQIAKSLNCSKVVTVIGPAGIGKTSIARSLANFYRERRTFRDGVIYVKLRGITSSQMFLTQLSLSIRASTGDIEIEALQNVRNPIEPVMKKYYSTVQDKQDKTINMLKNRKVLLILDNCEDVINNDHENFIYELENLLEACHRVKILTTSRKPLSELVNNKEVVFPLYPLSNRDTLELMKQKCKNIRHIPNKELRELKECNIPEGSRMGQHLNVQFNLDSGSLLKKSDVQIENHPFIQLLGGHPQAISLIVSLLRDCTLKELFLTFCDSNMIDVVHDNSALGSQATSLKVTLDLSITQLREKNHEALDLFCLIGLLPSGVSKEEITQIWGDNSWKKLKNELIDSSLIIEKNSMKEPVIYYMLPFMSERACEILEENKQLQSDYHLKCCTLYKSYCYKFYKSEKNFKDKERLASMESNIWACIYRAFERSKKAKSLTNNEQFESPNLSSVSFTREEKKDEITASSFSFDSKANDIDLAELKIDIEMYRLFSKFEEDQGSELRYNIVTKTEWEPEDFMYIDETQEEFLIVYYATSLILMEKFDDASRAINGYICISNISDIAKANLERMQAFLYMIRDDYENSIRALQLLRSALKIFQSLKLAKGVAICQLGISKIFHDNYDRLVAPKSTSEKEEFETQWKSLVMNCADICTEIGFEEGLKVALEISDPKSSVSGYESILEEGNFILLNVILKDDKE</sequence>
<dbReference type="SMART" id="SM00382">
    <property type="entry name" value="AAA"/>
    <property type="match status" value="1"/>
</dbReference>
<feature type="compositionally biased region" description="Polar residues" evidence="2">
    <location>
        <begin position="54"/>
        <end position="63"/>
    </location>
</feature>
<dbReference type="InterPro" id="IPR049945">
    <property type="entry name" value="AAA_22"/>
</dbReference>
<evidence type="ECO:0000313" key="5">
    <source>
        <dbReference type="Proteomes" id="UP001295684"/>
    </source>
</evidence>
<feature type="compositionally biased region" description="Low complexity" evidence="2">
    <location>
        <begin position="507"/>
        <end position="521"/>
    </location>
</feature>
<feature type="domain" description="AAA+ ATPase" evidence="3">
    <location>
        <begin position="947"/>
        <end position="1107"/>
    </location>
</feature>
<keyword evidence="1" id="KW-0175">Coiled coil</keyword>
<dbReference type="PANTHER" id="PTHR47691:SF3">
    <property type="entry name" value="HTH-TYPE TRANSCRIPTIONAL REGULATOR RV0890C-RELATED"/>
    <property type="match status" value="1"/>
</dbReference>
<feature type="compositionally biased region" description="Polar residues" evidence="2">
    <location>
        <begin position="330"/>
        <end position="342"/>
    </location>
</feature>
<feature type="region of interest" description="Disordered" evidence="2">
    <location>
        <begin position="507"/>
        <end position="570"/>
    </location>
</feature>
<gene>
    <name evidence="4" type="ORF">ECRASSUSDP1_LOCUS22889</name>
</gene>
<feature type="coiled-coil region" evidence="1">
    <location>
        <begin position="641"/>
        <end position="668"/>
    </location>
</feature>
<evidence type="ECO:0000259" key="3">
    <source>
        <dbReference type="SMART" id="SM00382"/>
    </source>
</evidence>